<dbReference type="Proteomes" id="UP001278500">
    <property type="component" value="Unassembled WGS sequence"/>
</dbReference>
<sequence length="395" mass="43436">MLPPIDNSVLENNPQFANLYKGLTELLLNEDGSTKLHPQNPVAQERKAITDELTKHRLAAASETLLIHALSTTGPDPDPVPIPAERPDQKLQTIPGGLIQRRYERPRLTQPPPPTSIPPNLKQPLTDLLLLLPSFLSLDFSSPEPPLDAESLSLLLTSPPLSLLPSLLPYLGPLLSTTLHSHAIHLTHLIPFSHPSITTTTTTTTSNPFSSTTTRLIPHLPTKISSLTTLTTQTQTLPQLQSSLLNSRLQTAEAVTSLLSKYTACLSHLIKTLEAKHGPIARSLEFKAFETALLAQKAEKECELAVLGVRKEVYTPEVRRALGECRGWLGGEPKRVEEEVRRGVGLLRGYGMGLEGEGEGDPEKEKVMREIARVYGEMEREVEVVRRDLERLGGV</sequence>
<evidence type="ECO:0000313" key="3">
    <source>
        <dbReference type="Proteomes" id="UP001278500"/>
    </source>
</evidence>
<proteinExistence type="predicted"/>
<accession>A0AAE0JG83</accession>
<protein>
    <submittedName>
        <fullName evidence="2">Uncharacterized protein</fullName>
    </submittedName>
</protein>
<evidence type="ECO:0000256" key="1">
    <source>
        <dbReference type="SAM" id="MobiDB-lite"/>
    </source>
</evidence>
<comment type="caution">
    <text evidence="2">The sequence shown here is derived from an EMBL/GenBank/DDBJ whole genome shotgun (WGS) entry which is preliminary data.</text>
</comment>
<gene>
    <name evidence="2" type="ORF">B0H65DRAFT_209529</name>
</gene>
<name>A0AAE0JG83_9PEZI</name>
<dbReference type="GeneID" id="87859066"/>
<dbReference type="EMBL" id="JAUEPP010000004">
    <property type="protein sequence ID" value="KAK3345580.1"/>
    <property type="molecule type" value="Genomic_DNA"/>
</dbReference>
<dbReference type="RefSeq" id="XP_062682193.1">
    <property type="nucleotide sequence ID" value="XM_062821912.1"/>
</dbReference>
<feature type="region of interest" description="Disordered" evidence="1">
    <location>
        <begin position="71"/>
        <end position="98"/>
    </location>
</feature>
<keyword evidence="3" id="KW-1185">Reference proteome</keyword>
<evidence type="ECO:0000313" key="2">
    <source>
        <dbReference type="EMBL" id="KAK3345580.1"/>
    </source>
</evidence>
<organism evidence="2 3">
    <name type="scientific">Neurospora tetraspora</name>
    <dbReference type="NCBI Taxonomy" id="94610"/>
    <lineage>
        <taxon>Eukaryota</taxon>
        <taxon>Fungi</taxon>
        <taxon>Dikarya</taxon>
        <taxon>Ascomycota</taxon>
        <taxon>Pezizomycotina</taxon>
        <taxon>Sordariomycetes</taxon>
        <taxon>Sordariomycetidae</taxon>
        <taxon>Sordariales</taxon>
        <taxon>Sordariaceae</taxon>
        <taxon>Neurospora</taxon>
    </lineage>
</organism>
<dbReference type="AlphaFoldDB" id="A0AAE0JG83"/>
<reference evidence="2" key="2">
    <citation type="submission" date="2023-06" db="EMBL/GenBank/DDBJ databases">
        <authorList>
            <consortium name="Lawrence Berkeley National Laboratory"/>
            <person name="Haridas S."/>
            <person name="Hensen N."/>
            <person name="Bonometti L."/>
            <person name="Westerberg I."/>
            <person name="Brannstrom I.O."/>
            <person name="Guillou S."/>
            <person name="Cros-Aarteil S."/>
            <person name="Calhoun S."/>
            <person name="Kuo A."/>
            <person name="Mondo S."/>
            <person name="Pangilinan J."/>
            <person name="Riley R."/>
            <person name="Labutti K."/>
            <person name="Andreopoulos B."/>
            <person name="Lipzen A."/>
            <person name="Chen C."/>
            <person name="Yanf M."/>
            <person name="Daum C."/>
            <person name="Ng V."/>
            <person name="Clum A."/>
            <person name="Steindorff A."/>
            <person name="Ohm R."/>
            <person name="Martin F."/>
            <person name="Silar P."/>
            <person name="Natvig D."/>
            <person name="Lalanne C."/>
            <person name="Gautier V."/>
            <person name="Ament-Velasquez S.L."/>
            <person name="Kruys A."/>
            <person name="Hutchinson M.I."/>
            <person name="Powell A.J."/>
            <person name="Barry K."/>
            <person name="Miller A.N."/>
            <person name="Grigoriev I.V."/>
            <person name="Debuchy R."/>
            <person name="Gladieux P."/>
            <person name="Thoren M.H."/>
            <person name="Johannesson H."/>
        </authorList>
    </citation>
    <scope>NUCLEOTIDE SEQUENCE</scope>
    <source>
        <strain evidence="2">CBS 560.94</strain>
    </source>
</reference>
<reference evidence="2" key="1">
    <citation type="journal article" date="2023" name="Mol. Phylogenet. Evol.">
        <title>Genome-scale phylogeny and comparative genomics of the fungal order Sordariales.</title>
        <authorList>
            <person name="Hensen N."/>
            <person name="Bonometti L."/>
            <person name="Westerberg I."/>
            <person name="Brannstrom I.O."/>
            <person name="Guillou S."/>
            <person name="Cros-Aarteil S."/>
            <person name="Calhoun S."/>
            <person name="Haridas S."/>
            <person name="Kuo A."/>
            <person name="Mondo S."/>
            <person name="Pangilinan J."/>
            <person name="Riley R."/>
            <person name="LaButti K."/>
            <person name="Andreopoulos B."/>
            <person name="Lipzen A."/>
            <person name="Chen C."/>
            <person name="Yan M."/>
            <person name="Daum C."/>
            <person name="Ng V."/>
            <person name="Clum A."/>
            <person name="Steindorff A."/>
            <person name="Ohm R.A."/>
            <person name="Martin F."/>
            <person name="Silar P."/>
            <person name="Natvig D.O."/>
            <person name="Lalanne C."/>
            <person name="Gautier V."/>
            <person name="Ament-Velasquez S.L."/>
            <person name="Kruys A."/>
            <person name="Hutchinson M.I."/>
            <person name="Powell A.J."/>
            <person name="Barry K."/>
            <person name="Miller A.N."/>
            <person name="Grigoriev I.V."/>
            <person name="Debuchy R."/>
            <person name="Gladieux P."/>
            <person name="Hiltunen Thoren M."/>
            <person name="Johannesson H."/>
        </authorList>
    </citation>
    <scope>NUCLEOTIDE SEQUENCE</scope>
    <source>
        <strain evidence="2">CBS 560.94</strain>
    </source>
</reference>